<sequence>MSKLIAFTLAGALNTQNMIWLCLILIAVSLIVLAGRAHSRHLDRQENLLADAALARKKQSEQQNK</sequence>
<accession>A0A1M6U2Y6</accession>
<organism evidence="2 3">
    <name type="scientific">Bradyrhizobium lablabi</name>
    <dbReference type="NCBI Taxonomy" id="722472"/>
    <lineage>
        <taxon>Bacteria</taxon>
        <taxon>Pseudomonadati</taxon>
        <taxon>Pseudomonadota</taxon>
        <taxon>Alphaproteobacteria</taxon>
        <taxon>Hyphomicrobiales</taxon>
        <taxon>Nitrobacteraceae</taxon>
        <taxon>Bradyrhizobium</taxon>
    </lineage>
</organism>
<gene>
    <name evidence="2" type="ORF">SAMN05444171_1281</name>
</gene>
<dbReference type="Proteomes" id="UP000183208">
    <property type="component" value="Unassembled WGS sequence"/>
</dbReference>
<evidence type="ECO:0000256" key="1">
    <source>
        <dbReference type="SAM" id="Phobius"/>
    </source>
</evidence>
<dbReference type="RefSeq" id="WP_074816956.1">
    <property type="nucleotide sequence ID" value="NZ_FNTI01000001.1"/>
</dbReference>
<protein>
    <submittedName>
        <fullName evidence="2">Uncharacterized protein</fullName>
    </submittedName>
</protein>
<dbReference type="AlphaFoldDB" id="A0A1M6U2Y6"/>
<keyword evidence="1" id="KW-1133">Transmembrane helix</keyword>
<evidence type="ECO:0000313" key="3">
    <source>
        <dbReference type="Proteomes" id="UP000183208"/>
    </source>
</evidence>
<keyword evidence="1" id="KW-0472">Membrane</keyword>
<evidence type="ECO:0000313" key="2">
    <source>
        <dbReference type="EMBL" id="SEC38459.1"/>
    </source>
</evidence>
<keyword evidence="1" id="KW-0812">Transmembrane</keyword>
<name>A0A1M6U2Y6_9BRAD</name>
<feature type="transmembrane region" description="Helical" evidence="1">
    <location>
        <begin position="18"/>
        <end position="35"/>
    </location>
</feature>
<dbReference type="EMBL" id="FNTI01000001">
    <property type="protein sequence ID" value="SEC38459.1"/>
    <property type="molecule type" value="Genomic_DNA"/>
</dbReference>
<reference evidence="2 3" key="1">
    <citation type="submission" date="2016-10" db="EMBL/GenBank/DDBJ databases">
        <authorList>
            <person name="de Groot N.N."/>
        </authorList>
    </citation>
    <scope>NUCLEOTIDE SEQUENCE [LARGE SCALE GENOMIC DNA]</scope>
    <source>
        <strain evidence="2 3">GAS522</strain>
    </source>
</reference>
<proteinExistence type="predicted"/>